<organism evidence="1 2">
    <name type="scientific">Neisseria subflava NJ9703</name>
    <dbReference type="NCBI Taxonomy" id="546268"/>
    <lineage>
        <taxon>Bacteria</taxon>
        <taxon>Pseudomonadati</taxon>
        <taxon>Pseudomonadota</taxon>
        <taxon>Betaproteobacteria</taxon>
        <taxon>Neisseriales</taxon>
        <taxon>Neisseriaceae</taxon>
        <taxon>Neisseria</taxon>
    </lineage>
</organism>
<reference evidence="1 2" key="1">
    <citation type="submission" date="2010-01" db="EMBL/GenBank/DDBJ databases">
        <authorList>
            <person name="Weinstock G."/>
            <person name="Sodergren E."/>
            <person name="Clifton S."/>
            <person name="Fulton L."/>
            <person name="Fulton B."/>
            <person name="Courtney L."/>
            <person name="Fronick C."/>
            <person name="Harrison M."/>
            <person name="Strong C."/>
            <person name="Farmer C."/>
            <person name="Delahaunty K."/>
            <person name="Markovic C."/>
            <person name="Hall O."/>
            <person name="Minx P."/>
            <person name="Tomlinson C."/>
            <person name="Mitreva M."/>
            <person name="Nelson J."/>
            <person name="Hou S."/>
            <person name="Wollam A."/>
            <person name="Pepin K.H."/>
            <person name="Johnson M."/>
            <person name="Bhonagiri V."/>
            <person name="Nash W.E."/>
            <person name="Warren W."/>
            <person name="Chinwalla A."/>
            <person name="Mardis E.R."/>
            <person name="Wilson R.K."/>
        </authorList>
    </citation>
    <scope>NUCLEOTIDE SEQUENCE [LARGE SCALE GENOMIC DNA]</scope>
    <source>
        <strain evidence="1 2">NJ9703</strain>
    </source>
</reference>
<gene>
    <name evidence="1" type="ORF">NEISUBOT_04163</name>
</gene>
<proteinExistence type="predicted"/>
<comment type="caution">
    <text evidence="1">The sequence shown here is derived from an EMBL/GenBank/DDBJ whole genome shotgun (WGS) entry which is preliminary data.</text>
</comment>
<evidence type="ECO:0000313" key="2">
    <source>
        <dbReference type="Proteomes" id="UP000004621"/>
    </source>
</evidence>
<protein>
    <submittedName>
        <fullName evidence="1">Uncharacterized protein</fullName>
    </submittedName>
</protein>
<evidence type="ECO:0000313" key="1">
    <source>
        <dbReference type="EMBL" id="EFC52417.1"/>
    </source>
</evidence>
<sequence>MPSIAGGRMGDVFMDNRFMKKLGRVFAGRLKMVLRLQTA</sequence>
<dbReference type="Proteomes" id="UP000004621">
    <property type="component" value="Unassembled WGS sequence"/>
</dbReference>
<dbReference type="EMBL" id="ACEO02000004">
    <property type="protein sequence ID" value="EFC52417.1"/>
    <property type="molecule type" value="Genomic_DNA"/>
</dbReference>
<name>A0A9W5MZI1_NEISU</name>
<accession>A0A9W5MZI1</accession>
<dbReference type="AlphaFoldDB" id="A0A9W5MZI1"/>